<evidence type="ECO:0008006" key="3">
    <source>
        <dbReference type="Google" id="ProtNLM"/>
    </source>
</evidence>
<protein>
    <recommendedName>
        <fullName evidence="3">Integrase</fullName>
    </recommendedName>
</protein>
<sequence length="42" mass="4698">MALALALAHAISDKVETAYRRGDLFDNRRGMMAEWCAVQKST</sequence>
<accession>A0A841QH03</accession>
<dbReference type="Proteomes" id="UP000578000">
    <property type="component" value="Unassembled WGS sequence"/>
</dbReference>
<evidence type="ECO:0000313" key="2">
    <source>
        <dbReference type="Proteomes" id="UP000578000"/>
    </source>
</evidence>
<dbReference type="AlphaFoldDB" id="A0A841QH03"/>
<name>A0A841QH03_9PROT</name>
<proteinExistence type="predicted"/>
<reference evidence="1 2" key="1">
    <citation type="submission" date="2020-08" db="EMBL/GenBank/DDBJ databases">
        <title>Genomic Encyclopedia of Type Strains, Phase IV (KMG-IV): sequencing the most valuable type-strain genomes for metagenomic binning, comparative biology and taxonomic classification.</title>
        <authorList>
            <person name="Goeker M."/>
        </authorList>
    </citation>
    <scope>NUCLEOTIDE SEQUENCE [LARGE SCALE GENOMIC DNA]</scope>
    <source>
        <strain evidence="1 2">DSM 4491</strain>
    </source>
</reference>
<gene>
    <name evidence="1" type="ORF">HNR55_002221</name>
</gene>
<keyword evidence="2" id="KW-1185">Reference proteome</keyword>
<evidence type="ECO:0000313" key="1">
    <source>
        <dbReference type="EMBL" id="MBB6457625.1"/>
    </source>
</evidence>
<comment type="caution">
    <text evidence="1">The sequence shown here is derived from an EMBL/GenBank/DDBJ whole genome shotgun (WGS) entry which is preliminary data.</text>
</comment>
<organism evidence="1 2">
    <name type="scientific">Acetobacter lovaniensis</name>
    <dbReference type="NCBI Taxonomy" id="104100"/>
    <lineage>
        <taxon>Bacteria</taxon>
        <taxon>Pseudomonadati</taxon>
        <taxon>Pseudomonadota</taxon>
        <taxon>Alphaproteobacteria</taxon>
        <taxon>Acetobacterales</taxon>
        <taxon>Acetobacteraceae</taxon>
        <taxon>Acetobacter</taxon>
    </lineage>
</organism>
<dbReference type="EMBL" id="JACHIE010000009">
    <property type="protein sequence ID" value="MBB6457625.1"/>
    <property type="molecule type" value="Genomic_DNA"/>
</dbReference>